<dbReference type="EMBL" id="BAEN01000014">
    <property type="protein sequence ID" value="GAC13040.1"/>
    <property type="molecule type" value="Genomic_DNA"/>
</dbReference>
<dbReference type="STRING" id="1127673.GLIP_0393"/>
<dbReference type="eggNOG" id="ENOG5031K6D">
    <property type="taxonomic scope" value="Bacteria"/>
</dbReference>
<dbReference type="OrthoDB" id="147470at2"/>
<accession>K6YNW2</accession>
<comment type="caution">
    <text evidence="1">The sequence shown here is derived from an EMBL/GenBank/DDBJ whole genome shotgun (WGS) entry which is preliminary data.</text>
</comment>
<protein>
    <submittedName>
        <fullName evidence="1">Uncharacterized protein</fullName>
    </submittedName>
</protein>
<evidence type="ECO:0000313" key="2">
    <source>
        <dbReference type="Proteomes" id="UP000006334"/>
    </source>
</evidence>
<name>K6YNW2_9ALTE</name>
<dbReference type="AlphaFoldDB" id="K6YNW2"/>
<gene>
    <name evidence="1" type="ORF">GLIP_0393</name>
</gene>
<sequence length="471" mass="50981">MSAEAIVNQTSGSAGLANQILPVDPFRSLYVHFGMLLGVDDFQTLDAYHRGKMWYHNAWLHGEGVVWGLDVVLPHIDDPESDEIEFSGEIKVSAGLAMDGVGRELLLEHAACLNLAAWYAANQDDVELQQVIEIDEESGDIIFDAHVTLEFQACLSRQVPALSESCDASSTSTAYSRVVETVKVILRPGEYQSPHNTDYYRLNLLFGLAQPREDEDGAILESDADVLAAKAEILAADENDKAALCQKWFTHFAVLDGITLKPDTTIGTTQFASFPQHTPAKVLLANLKGLRLHKQDDEWQLIAGDVDPFVRPYLLPTSAIQNLLCGAIHPDAEIGESTPDAPSGDAGGPRIDAESVTMQGTELIKMKVVGSPLMKASADAKGITVSAFDTRDGWVSCDIKQVTYDTSDNSLHVELRDAPAGVLVRLIVKGTGETPILGRNRIPLAGGVDSPAGTAYQGNDFIYMFKTRSGS</sequence>
<evidence type="ECO:0000313" key="1">
    <source>
        <dbReference type="EMBL" id="GAC13040.1"/>
    </source>
</evidence>
<reference evidence="1 2" key="1">
    <citation type="journal article" date="2017" name="Antonie Van Leeuwenhoek">
        <title>Rhizobium rhizosphaerae sp. nov., a novel species isolated from rice rhizosphere.</title>
        <authorList>
            <person name="Zhao J.J."/>
            <person name="Zhang J."/>
            <person name="Zhang R.J."/>
            <person name="Zhang C.W."/>
            <person name="Yin H.Q."/>
            <person name="Zhang X.X."/>
        </authorList>
    </citation>
    <scope>NUCLEOTIDE SEQUENCE [LARGE SCALE GENOMIC DNA]</scope>
    <source>
        <strain evidence="1 2">E3</strain>
    </source>
</reference>
<proteinExistence type="predicted"/>
<dbReference type="Proteomes" id="UP000006334">
    <property type="component" value="Unassembled WGS sequence"/>
</dbReference>
<keyword evidence="2" id="KW-1185">Reference proteome</keyword>
<organism evidence="1 2">
    <name type="scientific">Aliiglaciecola lipolytica E3</name>
    <dbReference type="NCBI Taxonomy" id="1127673"/>
    <lineage>
        <taxon>Bacteria</taxon>
        <taxon>Pseudomonadati</taxon>
        <taxon>Pseudomonadota</taxon>
        <taxon>Gammaproteobacteria</taxon>
        <taxon>Alteromonadales</taxon>
        <taxon>Alteromonadaceae</taxon>
        <taxon>Aliiglaciecola</taxon>
    </lineage>
</organism>
<dbReference type="RefSeq" id="WP_008842860.1">
    <property type="nucleotide sequence ID" value="NZ_BAEN01000014.1"/>
</dbReference>